<dbReference type="SUPFAM" id="SSF54373">
    <property type="entry name" value="FAD-linked reductases, C-terminal domain"/>
    <property type="match status" value="1"/>
</dbReference>
<keyword evidence="6" id="KW-0285">Flavoprotein</keyword>
<feature type="binding site" evidence="5">
    <location>
        <begin position="35"/>
        <end position="36"/>
    </location>
    <ligand>
        <name>FAD</name>
        <dbReference type="ChEBI" id="CHEBI:57692"/>
    </ligand>
</feature>
<organism evidence="8">
    <name type="scientific">Chromera velia CCMP2878</name>
    <dbReference type="NCBI Taxonomy" id="1169474"/>
    <lineage>
        <taxon>Eukaryota</taxon>
        <taxon>Sar</taxon>
        <taxon>Alveolata</taxon>
        <taxon>Colpodellida</taxon>
        <taxon>Chromeraceae</taxon>
        <taxon>Chromera</taxon>
    </lineage>
</organism>
<sequence length="532" mass="57607">METADVIVIGGGISGLSCALKLLEENKSLRVKVLEASGRLGGRTQTIRTETGNYVDLGGQWLSPQHTRMIRLCERFGIQTHQQYYDEGQHVIASTGDGSRKTYKGEIPPHSILSLVELQFKALWQVNGLSRTLVSKYDKVKAGTATAAEEAEVARYDTTTVAAWAEKTMWTKAAKDTMNVAVLSIFGLEASQVSLLEYVWYTKQNGGVEHLIGTTGQAQDRSLVGGTAQVSDRLAGEFERLGGEVKREHQVTGLTAELNGGGSPQVTLIAECGRGDGKTGSAVEFKCRTVVVAVCPLVLIDMIQKGGAGVSPPLPHSLSVAAHRAFRGSYGKAFTQWSRPFWREKGFSGFGVDSRVSSEHLVGFFYDACHKQEGENGESREWYGLTGFLVGDVAVEATGLTLEERKRRVLNSVKYFFGETDAELLDYQEKIWSQDEFARGCPVSLAPPGCFTKFGVDRLFREPLKVGMKGKTLSFSDPGESSQRTGGVEGPEVLFWASTETADEWCGYMEGAVGAGERAAGQVLRVLGGGAA</sequence>
<evidence type="ECO:0000256" key="2">
    <source>
        <dbReference type="ARBA" id="ARBA00005995"/>
    </source>
</evidence>
<accession>A0A0G4HH10</accession>
<feature type="domain" description="Amine oxidase" evidence="7">
    <location>
        <begin position="13"/>
        <end position="524"/>
    </location>
</feature>
<reference evidence="8" key="1">
    <citation type="submission" date="2014-11" db="EMBL/GenBank/DDBJ databases">
        <authorList>
            <person name="Otto D Thomas"/>
            <person name="Naeem Raeece"/>
        </authorList>
    </citation>
    <scope>NUCLEOTIDE SEQUENCE</scope>
</reference>
<dbReference type="PRINTS" id="PR00757">
    <property type="entry name" value="AMINEOXDASEF"/>
</dbReference>
<dbReference type="VEuPathDB" id="CryptoDB:Cvel_27472"/>
<dbReference type="Gene3D" id="3.50.50.60">
    <property type="entry name" value="FAD/NAD(P)-binding domain"/>
    <property type="match status" value="1"/>
</dbReference>
<dbReference type="AlphaFoldDB" id="A0A0G4HH10"/>
<dbReference type="InterPro" id="IPR002937">
    <property type="entry name" value="Amino_oxidase"/>
</dbReference>
<comment type="similarity">
    <text evidence="2 6">Belongs to the flavin monoamine oxidase family.</text>
</comment>
<evidence type="ECO:0000259" key="7">
    <source>
        <dbReference type="Pfam" id="PF01593"/>
    </source>
</evidence>
<dbReference type="InterPro" id="IPR001613">
    <property type="entry name" value="Flavin_amine_oxidase"/>
</dbReference>
<dbReference type="EC" id="1.4.3.-" evidence="6"/>
<dbReference type="Pfam" id="PF01593">
    <property type="entry name" value="Amino_oxidase"/>
    <property type="match status" value="1"/>
</dbReference>
<evidence type="ECO:0000256" key="3">
    <source>
        <dbReference type="ARBA" id="ARBA00023002"/>
    </source>
</evidence>
<dbReference type="SUPFAM" id="SSF51905">
    <property type="entry name" value="FAD/NAD(P)-binding domain"/>
    <property type="match status" value="1"/>
</dbReference>
<proteinExistence type="inferred from homology"/>
<dbReference type="InterPro" id="IPR050703">
    <property type="entry name" value="Flavin_MAO"/>
</dbReference>
<feature type="binding site" evidence="5">
    <location>
        <position position="500"/>
    </location>
    <ligand>
        <name>FAD</name>
        <dbReference type="ChEBI" id="CHEBI:57692"/>
    </ligand>
</feature>
<comment type="catalytic activity">
    <reaction evidence="4">
        <text>a secondary aliphatic amine + O2 + H2O = a primary amine + an aldehyde + H2O2</text>
        <dbReference type="Rhea" id="RHEA:26414"/>
        <dbReference type="ChEBI" id="CHEBI:15377"/>
        <dbReference type="ChEBI" id="CHEBI:15379"/>
        <dbReference type="ChEBI" id="CHEBI:16240"/>
        <dbReference type="ChEBI" id="CHEBI:17478"/>
        <dbReference type="ChEBI" id="CHEBI:58855"/>
        <dbReference type="ChEBI" id="CHEBI:65296"/>
        <dbReference type="EC" id="1.4.3.4"/>
    </reaction>
</comment>
<dbReference type="EMBL" id="CDMZ01002664">
    <property type="protein sequence ID" value="CEM43354.1"/>
    <property type="molecule type" value="Genomic_DNA"/>
</dbReference>
<evidence type="ECO:0000256" key="4">
    <source>
        <dbReference type="ARBA" id="ARBA00048448"/>
    </source>
</evidence>
<dbReference type="GO" id="GO:0097621">
    <property type="term" value="F:monoamine oxidase activity"/>
    <property type="evidence" value="ECO:0007669"/>
    <property type="project" value="UniProtKB-EC"/>
</dbReference>
<keyword evidence="3 6" id="KW-0560">Oxidoreductase</keyword>
<comment type="cofactor">
    <cofactor evidence="1 6">
        <name>FAD</name>
        <dbReference type="ChEBI" id="CHEBI:57692"/>
    </cofactor>
</comment>
<keyword evidence="6" id="KW-0274">FAD</keyword>
<dbReference type="InterPro" id="IPR036188">
    <property type="entry name" value="FAD/NAD-bd_sf"/>
</dbReference>
<gene>
    <name evidence="8" type="ORF">Cvel_27472</name>
</gene>
<feature type="binding site" evidence="5">
    <location>
        <position position="14"/>
    </location>
    <ligand>
        <name>FAD</name>
        <dbReference type="ChEBI" id="CHEBI:57692"/>
    </ligand>
</feature>
<dbReference type="PhylomeDB" id="A0A0G4HH10"/>
<dbReference type="PANTHER" id="PTHR43563">
    <property type="entry name" value="AMINE OXIDASE"/>
    <property type="match status" value="1"/>
</dbReference>
<evidence type="ECO:0000313" key="8">
    <source>
        <dbReference type="EMBL" id="CEM43354.1"/>
    </source>
</evidence>
<feature type="binding site" evidence="5">
    <location>
        <position position="251"/>
    </location>
    <ligand>
        <name>FAD</name>
        <dbReference type="ChEBI" id="CHEBI:57692"/>
    </ligand>
</feature>
<name>A0A0G4HH10_9ALVE</name>
<feature type="binding site" evidence="5">
    <location>
        <position position="388"/>
    </location>
    <ligand>
        <name>substrate</name>
    </ligand>
</feature>
<evidence type="ECO:0000256" key="5">
    <source>
        <dbReference type="PIRSR" id="PIRSR601613-1"/>
    </source>
</evidence>
<dbReference type="PANTHER" id="PTHR43563:SF1">
    <property type="entry name" value="AMINE OXIDASE [FLAVIN-CONTAINING] B"/>
    <property type="match status" value="1"/>
</dbReference>
<evidence type="ECO:0000256" key="6">
    <source>
        <dbReference type="RuleBase" id="RU362067"/>
    </source>
</evidence>
<protein>
    <recommendedName>
        <fullName evidence="6">Amine oxidase</fullName>
        <ecNumber evidence="6">1.4.3.-</ecNumber>
    </recommendedName>
</protein>
<evidence type="ECO:0000256" key="1">
    <source>
        <dbReference type="ARBA" id="ARBA00001974"/>
    </source>
</evidence>